<evidence type="ECO:0008006" key="3">
    <source>
        <dbReference type="Google" id="ProtNLM"/>
    </source>
</evidence>
<dbReference type="PANTHER" id="PTHR34290:SF2">
    <property type="entry name" value="OS04G0668800 PROTEIN"/>
    <property type="match status" value="1"/>
</dbReference>
<protein>
    <recommendedName>
        <fullName evidence="3">DUF393 domain-containing protein</fullName>
    </recommendedName>
</protein>
<dbReference type="PANTHER" id="PTHR34290">
    <property type="entry name" value="SI:CH73-390P7.2"/>
    <property type="match status" value="1"/>
</dbReference>
<organism evidence="1 2">
    <name type="scientific">Mytilus coruscus</name>
    <name type="common">Sea mussel</name>
    <dbReference type="NCBI Taxonomy" id="42192"/>
    <lineage>
        <taxon>Eukaryota</taxon>
        <taxon>Metazoa</taxon>
        <taxon>Spiralia</taxon>
        <taxon>Lophotrochozoa</taxon>
        <taxon>Mollusca</taxon>
        <taxon>Bivalvia</taxon>
        <taxon>Autobranchia</taxon>
        <taxon>Pteriomorphia</taxon>
        <taxon>Mytilida</taxon>
        <taxon>Mytiloidea</taxon>
        <taxon>Mytilidae</taxon>
        <taxon>Mytilinae</taxon>
        <taxon>Mytilus</taxon>
    </lineage>
</organism>
<keyword evidence="2" id="KW-1185">Reference proteome</keyword>
<name>A0A6J8BY34_MYTCO</name>
<sequence length="361" mass="41905">MSKYPETYIKVNTFEIPFLAQFEEAKPSQNCTIINTIKDEIIAIETKEKMGTLIRSRECFYKEDIENIEIFKIAEEKRGTKKEIKSLFDKNNKPTDEKNSIIQIILDFYSELYTSDGFNDQEVDKYLGKIELNKLNEEDWSVLNQFISKEECLNNIKDFENNKSPGIDGLGKEFYLKFWNIIGDEVVEISFICKRTKFSTSAVLHQEKGKGKCAQNKKVKVLYDGQCPICAIEINLMKKLNKKNNVVNFVDITVGEYKPDDHLGITYSQAMGKMHVIVTHANNTKTHSKPEVTTIYDSMEGMKVMYNAVGLTWLSKLLSYPGVKETSDRFYRWFAVNRYRMTGRDKEECESERCNITDKKK</sequence>
<proteinExistence type="predicted"/>
<dbReference type="OrthoDB" id="441708at2759"/>
<dbReference type="InterPro" id="IPR007263">
    <property type="entry name" value="DCC1-like"/>
</dbReference>
<accession>A0A6J8BY34</accession>
<dbReference type="AlphaFoldDB" id="A0A6J8BY34"/>
<dbReference type="Proteomes" id="UP000507470">
    <property type="component" value="Unassembled WGS sequence"/>
</dbReference>
<reference evidence="1 2" key="1">
    <citation type="submission" date="2020-06" db="EMBL/GenBank/DDBJ databases">
        <authorList>
            <person name="Li R."/>
            <person name="Bekaert M."/>
        </authorList>
    </citation>
    <scope>NUCLEOTIDE SEQUENCE [LARGE SCALE GENOMIC DNA]</scope>
    <source>
        <strain evidence="2">wild</strain>
    </source>
</reference>
<dbReference type="GO" id="GO:0015035">
    <property type="term" value="F:protein-disulfide reductase activity"/>
    <property type="evidence" value="ECO:0007669"/>
    <property type="project" value="InterPro"/>
</dbReference>
<gene>
    <name evidence="1" type="ORF">MCOR_23420</name>
</gene>
<evidence type="ECO:0000313" key="2">
    <source>
        <dbReference type="Proteomes" id="UP000507470"/>
    </source>
</evidence>
<evidence type="ECO:0000313" key="1">
    <source>
        <dbReference type="EMBL" id="CAC5388141.1"/>
    </source>
</evidence>
<dbReference type="InterPro" id="IPR044691">
    <property type="entry name" value="DCC1_Trx"/>
</dbReference>
<dbReference type="Pfam" id="PF04134">
    <property type="entry name" value="DCC1-like"/>
    <property type="match status" value="1"/>
</dbReference>
<dbReference type="EMBL" id="CACVKT020004142">
    <property type="protein sequence ID" value="CAC5388141.1"/>
    <property type="molecule type" value="Genomic_DNA"/>
</dbReference>